<keyword evidence="3 6" id="KW-0238">DNA-binding</keyword>
<dbReference type="Gene3D" id="3.40.190.10">
    <property type="entry name" value="Periplasmic binding protein-like II"/>
    <property type="match status" value="2"/>
</dbReference>
<evidence type="ECO:0000259" key="5">
    <source>
        <dbReference type="PROSITE" id="PS50931"/>
    </source>
</evidence>
<organism evidence="6 7">
    <name type="scientific">Pollutimonas bauzanensis</name>
    <dbReference type="NCBI Taxonomy" id="658167"/>
    <lineage>
        <taxon>Bacteria</taxon>
        <taxon>Pseudomonadati</taxon>
        <taxon>Pseudomonadota</taxon>
        <taxon>Betaproteobacteria</taxon>
        <taxon>Burkholderiales</taxon>
        <taxon>Alcaligenaceae</taxon>
        <taxon>Pollutimonas</taxon>
    </lineage>
</organism>
<dbReference type="Pfam" id="PF03466">
    <property type="entry name" value="LysR_substrate"/>
    <property type="match status" value="1"/>
</dbReference>
<protein>
    <submittedName>
        <fullName evidence="6">DNA-binding transcriptional regulator, LysR family</fullName>
    </submittedName>
</protein>
<dbReference type="SUPFAM" id="SSF53850">
    <property type="entry name" value="Periplasmic binding protein-like II"/>
    <property type="match status" value="1"/>
</dbReference>
<evidence type="ECO:0000313" key="7">
    <source>
        <dbReference type="Proteomes" id="UP000184226"/>
    </source>
</evidence>
<dbReference type="CDD" id="cd05466">
    <property type="entry name" value="PBP2_LTTR_substrate"/>
    <property type="match status" value="1"/>
</dbReference>
<evidence type="ECO:0000256" key="3">
    <source>
        <dbReference type="ARBA" id="ARBA00023125"/>
    </source>
</evidence>
<sequence length="302" mass="33434">MLTFKQIEALYWVVQLGGFSKAAQKLNTTQSAITKRIQELESDFDVRIFDRAGQKALLTRKGQEILDLASQLLSQRDLMLMKVKGFHTFSGVLRLGITEITAMTWLPDMIQQLRLLFPKLIVSPKIGMAAELQQHLLGGQLDMAMLHGELRHPSFESQPLATVQFAWVGSPSLVSADIIYSPEDISNMSLIRQDIESGLNLIYDEWLAPYKAKSNLFTINSLLAMVGLTVAGFGISCVPIDYFRNLVQAGKLVVVQTSKPLPESNYCAMYAKDGSSVFYGEIVEIARATCNFSIPYGSGISA</sequence>
<dbReference type="InterPro" id="IPR000847">
    <property type="entry name" value="LysR_HTH_N"/>
</dbReference>
<dbReference type="Pfam" id="PF00126">
    <property type="entry name" value="HTH_1"/>
    <property type="match status" value="1"/>
</dbReference>
<dbReference type="InterPro" id="IPR036390">
    <property type="entry name" value="WH_DNA-bd_sf"/>
</dbReference>
<evidence type="ECO:0000256" key="1">
    <source>
        <dbReference type="ARBA" id="ARBA00009437"/>
    </source>
</evidence>
<dbReference type="OrthoDB" id="8651113at2"/>
<dbReference type="EMBL" id="FQXE01000015">
    <property type="protein sequence ID" value="SHI24466.1"/>
    <property type="molecule type" value="Genomic_DNA"/>
</dbReference>
<dbReference type="PROSITE" id="PS50931">
    <property type="entry name" value="HTH_LYSR"/>
    <property type="match status" value="1"/>
</dbReference>
<evidence type="ECO:0000256" key="2">
    <source>
        <dbReference type="ARBA" id="ARBA00023015"/>
    </source>
</evidence>
<keyword evidence="7" id="KW-1185">Reference proteome</keyword>
<dbReference type="RefSeq" id="WP_073107788.1">
    <property type="nucleotide sequence ID" value="NZ_FQXE01000015.1"/>
</dbReference>
<dbReference type="AlphaFoldDB" id="A0A1M5ZJQ3"/>
<dbReference type="InterPro" id="IPR036388">
    <property type="entry name" value="WH-like_DNA-bd_sf"/>
</dbReference>
<evidence type="ECO:0000313" key="6">
    <source>
        <dbReference type="EMBL" id="SHI24466.1"/>
    </source>
</evidence>
<dbReference type="STRING" id="658167.SAMN04488135_11585"/>
<proteinExistence type="inferred from homology"/>
<name>A0A1M5ZJQ3_9BURK</name>
<keyword evidence="2" id="KW-0805">Transcription regulation</keyword>
<dbReference type="PRINTS" id="PR00039">
    <property type="entry name" value="HTHLYSR"/>
</dbReference>
<dbReference type="PANTHER" id="PTHR30126">
    <property type="entry name" value="HTH-TYPE TRANSCRIPTIONAL REGULATOR"/>
    <property type="match status" value="1"/>
</dbReference>
<dbReference type="GO" id="GO:0000976">
    <property type="term" value="F:transcription cis-regulatory region binding"/>
    <property type="evidence" value="ECO:0007669"/>
    <property type="project" value="TreeGrafter"/>
</dbReference>
<feature type="domain" description="HTH lysR-type" evidence="5">
    <location>
        <begin position="2"/>
        <end position="59"/>
    </location>
</feature>
<gene>
    <name evidence="6" type="ORF">SAMN04488135_11585</name>
</gene>
<dbReference type="GO" id="GO:0003700">
    <property type="term" value="F:DNA-binding transcription factor activity"/>
    <property type="evidence" value="ECO:0007669"/>
    <property type="project" value="InterPro"/>
</dbReference>
<dbReference type="InterPro" id="IPR005119">
    <property type="entry name" value="LysR_subst-bd"/>
</dbReference>
<reference evidence="6 7" key="1">
    <citation type="submission" date="2016-11" db="EMBL/GenBank/DDBJ databases">
        <authorList>
            <person name="Jaros S."/>
            <person name="Januszkiewicz K."/>
            <person name="Wedrychowicz H."/>
        </authorList>
    </citation>
    <scope>NUCLEOTIDE SEQUENCE [LARGE SCALE GENOMIC DNA]</scope>
    <source>
        <strain evidence="6 7">CGMCC 1.10190</strain>
    </source>
</reference>
<accession>A0A1M5ZJQ3</accession>
<keyword evidence="4" id="KW-0804">Transcription</keyword>
<dbReference type="SUPFAM" id="SSF46785">
    <property type="entry name" value="Winged helix' DNA-binding domain"/>
    <property type="match status" value="1"/>
</dbReference>
<evidence type="ECO:0000256" key="4">
    <source>
        <dbReference type="ARBA" id="ARBA00023163"/>
    </source>
</evidence>
<dbReference type="Proteomes" id="UP000184226">
    <property type="component" value="Unassembled WGS sequence"/>
</dbReference>
<dbReference type="PANTHER" id="PTHR30126:SF40">
    <property type="entry name" value="HTH-TYPE TRANSCRIPTIONAL REGULATOR GLTR"/>
    <property type="match status" value="1"/>
</dbReference>
<dbReference type="Gene3D" id="1.10.10.10">
    <property type="entry name" value="Winged helix-like DNA-binding domain superfamily/Winged helix DNA-binding domain"/>
    <property type="match status" value="1"/>
</dbReference>
<comment type="similarity">
    <text evidence="1">Belongs to the LysR transcriptional regulatory family.</text>
</comment>